<dbReference type="InterPro" id="IPR002130">
    <property type="entry name" value="Cyclophilin-type_PPIase_dom"/>
</dbReference>
<gene>
    <name evidence="5" type="ORF">DP939_39950</name>
</gene>
<keyword evidence="5" id="KW-0413">Isomerase</keyword>
<dbReference type="InterPro" id="IPR044666">
    <property type="entry name" value="Cyclophilin_A-like"/>
</dbReference>
<proteinExistence type="predicted"/>
<keyword evidence="3" id="KW-1133">Transmembrane helix</keyword>
<feature type="region of interest" description="Disordered" evidence="2">
    <location>
        <begin position="1"/>
        <end position="35"/>
    </location>
</feature>
<accession>A0A366LKZ5</accession>
<dbReference type="PROSITE" id="PS50072">
    <property type="entry name" value="CSA_PPIASE_2"/>
    <property type="match status" value="1"/>
</dbReference>
<evidence type="ECO:0000256" key="1">
    <source>
        <dbReference type="ARBA" id="ARBA00002388"/>
    </source>
</evidence>
<reference evidence="5 6" key="1">
    <citation type="submission" date="2018-06" db="EMBL/GenBank/DDBJ databases">
        <title>Sphaerisporangium craniellae sp. nov., isolated from a marine sponge in the South China Sea.</title>
        <authorList>
            <person name="Li L."/>
        </authorList>
    </citation>
    <scope>NUCLEOTIDE SEQUENCE [LARGE SCALE GENOMIC DNA]</scope>
    <source>
        <strain evidence="5 6">LHW63015</strain>
    </source>
</reference>
<evidence type="ECO:0000313" key="5">
    <source>
        <dbReference type="EMBL" id="RBQ14605.1"/>
    </source>
</evidence>
<dbReference type="Gene3D" id="2.40.100.10">
    <property type="entry name" value="Cyclophilin-like"/>
    <property type="match status" value="1"/>
</dbReference>
<evidence type="ECO:0000256" key="2">
    <source>
        <dbReference type="SAM" id="MobiDB-lite"/>
    </source>
</evidence>
<keyword evidence="3" id="KW-0472">Membrane</keyword>
<feature type="domain" description="PPIase cyclophilin-type" evidence="4">
    <location>
        <begin position="131"/>
        <end position="302"/>
    </location>
</feature>
<dbReference type="PANTHER" id="PTHR45625">
    <property type="entry name" value="PEPTIDYL-PROLYL CIS-TRANS ISOMERASE-RELATED"/>
    <property type="match status" value="1"/>
</dbReference>
<dbReference type="GO" id="GO:0003755">
    <property type="term" value="F:peptidyl-prolyl cis-trans isomerase activity"/>
    <property type="evidence" value="ECO:0007669"/>
    <property type="project" value="InterPro"/>
</dbReference>
<sequence>MSGDDRQSELAQQHKQRQAQRAAEERKASARAKRNVTVGAGLGVVVVAGGVIAAMTLLGGGKAGTAATSASKSPAPSTSPSTPVTTPSIGASAGAKPGTCEYRKDESKSPAKDVGRPPGKPNLKWKTMTIETNQGDIVIDLATDKAPCTVNSFAFLAKKNFFDGTRCHRLAAPATTGLALLQCGDPFAKGDGKSKTDGAGSPGYIFNDENLGGMSYDRGTVFMAQGSEDANSNGSQFAISYANDTTALDAQPAYTPFGRVSKGLDVIDKIVKGGWITNEADARDEGGSHAPKLPVIVKDLRLAR</sequence>
<dbReference type="Proteomes" id="UP000253303">
    <property type="component" value="Unassembled WGS sequence"/>
</dbReference>
<protein>
    <submittedName>
        <fullName evidence="5">Peptidylprolyl isomerase</fullName>
    </submittedName>
</protein>
<evidence type="ECO:0000256" key="3">
    <source>
        <dbReference type="SAM" id="Phobius"/>
    </source>
</evidence>
<evidence type="ECO:0000259" key="4">
    <source>
        <dbReference type="PROSITE" id="PS50072"/>
    </source>
</evidence>
<dbReference type="OrthoDB" id="5507614at2"/>
<comment type="function">
    <text evidence="1">PPIases accelerate the folding of proteins. It catalyzes the cis-trans isomerization of proline imidic peptide bonds in oligopeptides.</text>
</comment>
<keyword evidence="6" id="KW-1185">Reference proteome</keyword>
<dbReference type="PANTHER" id="PTHR45625:SF3">
    <property type="entry name" value="PEPTIDYL-PROLYL CIS-TRANS ISOMERASE B-RELATED"/>
    <property type="match status" value="1"/>
</dbReference>
<dbReference type="EMBL" id="QMEY01000031">
    <property type="protein sequence ID" value="RBQ14605.1"/>
    <property type="molecule type" value="Genomic_DNA"/>
</dbReference>
<feature type="region of interest" description="Disordered" evidence="2">
    <location>
        <begin position="63"/>
        <end position="124"/>
    </location>
</feature>
<feature type="transmembrane region" description="Helical" evidence="3">
    <location>
        <begin position="36"/>
        <end position="58"/>
    </location>
</feature>
<evidence type="ECO:0000313" key="6">
    <source>
        <dbReference type="Proteomes" id="UP000253303"/>
    </source>
</evidence>
<comment type="caution">
    <text evidence="5">The sequence shown here is derived from an EMBL/GenBank/DDBJ whole genome shotgun (WGS) entry which is preliminary data.</text>
</comment>
<name>A0A366LKZ5_9ACTN</name>
<dbReference type="Pfam" id="PF00160">
    <property type="entry name" value="Pro_isomerase"/>
    <property type="match status" value="1"/>
</dbReference>
<dbReference type="AlphaFoldDB" id="A0A366LKZ5"/>
<feature type="compositionally biased region" description="Basic and acidic residues" evidence="2">
    <location>
        <begin position="101"/>
        <end position="115"/>
    </location>
</feature>
<keyword evidence="3" id="KW-0812">Transmembrane</keyword>
<feature type="compositionally biased region" description="Low complexity" evidence="2">
    <location>
        <begin position="64"/>
        <end position="88"/>
    </location>
</feature>
<dbReference type="InterPro" id="IPR029000">
    <property type="entry name" value="Cyclophilin-like_dom_sf"/>
</dbReference>
<dbReference type="SUPFAM" id="SSF50891">
    <property type="entry name" value="Cyclophilin-like"/>
    <property type="match status" value="1"/>
</dbReference>
<organism evidence="5 6">
    <name type="scientific">Spongiactinospora rosea</name>
    <dbReference type="NCBI Taxonomy" id="2248750"/>
    <lineage>
        <taxon>Bacteria</taxon>
        <taxon>Bacillati</taxon>
        <taxon>Actinomycetota</taxon>
        <taxon>Actinomycetes</taxon>
        <taxon>Streptosporangiales</taxon>
        <taxon>Streptosporangiaceae</taxon>
        <taxon>Spongiactinospora</taxon>
    </lineage>
</organism>